<dbReference type="Proteomes" id="UP000035722">
    <property type="component" value="Unassembled WGS sequence"/>
</dbReference>
<dbReference type="InterPro" id="IPR000873">
    <property type="entry name" value="AMP-dep_synth/lig_dom"/>
</dbReference>
<dbReference type="InterPro" id="IPR045851">
    <property type="entry name" value="AMP-bd_C_sf"/>
</dbReference>
<dbReference type="STRING" id="861266.ARTSIC4J27_804"/>
<keyword evidence="3" id="KW-1185">Reference proteome</keyword>
<dbReference type="RefSeq" id="WP_050053899.1">
    <property type="nucleotide sequence ID" value="NZ_CAQI01000029.1"/>
</dbReference>
<dbReference type="InterPro" id="IPR042099">
    <property type="entry name" value="ANL_N_sf"/>
</dbReference>
<feature type="domain" description="AMP-dependent synthetase/ligase" evidence="1">
    <location>
        <begin position="50"/>
        <end position="220"/>
    </location>
</feature>
<accession>A0A024GZE9</accession>
<name>A0A024GZE9_9MICC</name>
<dbReference type="GO" id="GO:0016878">
    <property type="term" value="F:acid-thiol ligase activity"/>
    <property type="evidence" value="ECO:0007669"/>
    <property type="project" value="UniProtKB-ARBA"/>
</dbReference>
<dbReference type="Gene3D" id="3.40.50.12780">
    <property type="entry name" value="N-terminal domain of ligase-like"/>
    <property type="match status" value="1"/>
</dbReference>
<dbReference type="InterPro" id="IPR050237">
    <property type="entry name" value="ATP-dep_AMP-bd_enzyme"/>
</dbReference>
<organism evidence="2 3">
    <name type="scientific">Pseudarthrobacter siccitolerans</name>
    <dbReference type="NCBI Taxonomy" id="861266"/>
    <lineage>
        <taxon>Bacteria</taxon>
        <taxon>Bacillati</taxon>
        <taxon>Actinomycetota</taxon>
        <taxon>Actinomycetes</taxon>
        <taxon>Micrococcales</taxon>
        <taxon>Micrococcaceae</taxon>
        <taxon>Pseudarthrobacter</taxon>
    </lineage>
</organism>
<dbReference type="PANTHER" id="PTHR43767">
    <property type="entry name" value="LONG-CHAIN-FATTY-ACID--COA LIGASE"/>
    <property type="match status" value="1"/>
</dbReference>
<comment type="caution">
    <text evidence="2">The sequence shown here is derived from an EMBL/GenBank/DDBJ whole genome shotgun (WGS) entry which is preliminary data.</text>
</comment>
<reference evidence="3" key="1">
    <citation type="journal article" date="2014" name="Genome Announc.">
        <title>Genome Sequence of Arthrobacter siccitolerans 4J27, a Xeroprotectant-Producing Desiccation-Tolerant Microorganism.</title>
        <authorList>
            <person name="Manzanera M."/>
            <person name="Santa-Cruz-Calvo L."/>
            <person name="Vilchez J.I."/>
            <person name="Garcia-Fontana C."/>
            <person name="Silva-Castro G.A."/>
            <person name="Calvo C."/>
            <person name="Gonzalez-Lopez J."/>
        </authorList>
    </citation>
    <scope>NUCLEOTIDE SEQUENCE [LARGE SCALE GENOMIC DNA]</scope>
    <source>
        <strain evidence="3">4J27</strain>
    </source>
</reference>
<dbReference type="InterPro" id="IPR020845">
    <property type="entry name" value="AMP-binding_CS"/>
</dbReference>
<dbReference type="EMBL" id="CAQI01000029">
    <property type="protein sequence ID" value="CCQ44874.1"/>
    <property type="molecule type" value="Genomic_DNA"/>
</dbReference>
<evidence type="ECO:0000313" key="2">
    <source>
        <dbReference type="EMBL" id="CCQ44874.1"/>
    </source>
</evidence>
<evidence type="ECO:0000313" key="3">
    <source>
        <dbReference type="Proteomes" id="UP000035722"/>
    </source>
</evidence>
<dbReference type="Gene3D" id="3.30.300.30">
    <property type="match status" value="1"/>
</dbReference>
<gene>
    <name evidence="2" type="primary">menE</name>
    <name evidence="2" type="ORF">ARTSIC4J27_804</name>
</gene>
<protein>
    <submittedName>
        <fullName evidence="2">AMP-binding enzyme family protein</fullName>
    </submittedName>
</protein>
<evidence type="ECO:0000259" key="1">
    <source>
        <dbReference type="Pfam" id="PF00501"/>
    </source>
</evidence>
<proteinExistence type="predicted"/>
<dbReference type="OrthoDB" id="9803968at2"/>
<dbReference type="PROSITE" id="PS00455">
    <property type="entry name" value="AMP_BINDING"/>
    <property type="match status" value="1"/>
</dbReference>
<dbReference type="Pfam" id="PF00501">
    <property type="entry name" value="AMP-binding"/>
    <property type="match status" value="1"/>
</dbReference>
<sequence length="407" mass="41880">MSTEPAGARISGALNIDPALKALAAALHGEGPAVELSVNDQGHLMVGHVETPGCDDAVAVVRTSGSTGTPKATVLTVESLAASSMATALALKGEGQWLLALPLQFVAGIQVLVRSLFAGTRPWVMDMSGGFTPEAFTAAALELTDKIRFTSLVPTQLQRLLEDPSPETLAALRRFNAVLLGGAPASASLLAAARDAGVRVVTTYGSAETSGGCIYNGFPLEGVSVRVDGDGRILLGGDTIAAGYLEAPDQESGTFFEEDGVRWYRTSDLGTIDEDGRLTVLGRVDDVIITGGIKVSAAHVQEQLEKSDAVAAAFVAGVPSAEWGQAVAAYVALAAEGPGTGTGTASESGDDAPSRDHAVVLEQEWHRTLGILAPKTVLAAPALLMLPNGKPDRLAMAAELNALHEGK</sequence>
<dbReference type="SUPFAM" id="SSF56801">
    <property type="entry name" value="Acetyl-CoA synthetase-like"/>
    <property type="match status" value="1"/>
</dbReference>
<dbReference type="AlphaFoldDB" id="A0A024GZE9"/>
<dbReference type="PANTHER" id="PTHR43767:SF1">
    <property type="entry name" value="NONRIBOSOMAL PEPTIDE SYNTHASE PES1 (EUROFUNG)-RELATED"/>
    <property type="match status" value="1"/>
</dbReference>